<protein>
    <submittedName>
        <fullName evidence="1">ATPase</fullName>
    </submittedName>
</protein>
<name>A0A420ZC78_UNCK3</name>
<organism evidence="1 2">
    <name type="scientific">candidate division Kazan bacterium</name>
    <dbReference type="NCBI Taxonomy" id="2202143"/>
    <lineage>
        <taxon>Bacteria</taxon>
        <taxon>Bacteria division Kazan-3B-28</taxon>
    </lineage>
</organism>
<proteinExistence type="predicted"/>
<accession>A0A420ZC78</accession>
<dbReference type="AlphaFoldDB" id="A0A420ZC78"/>
<reference evidence="1 2" key="1">
    <citation type="submission" date="2018-06" db="EMBL/GenBank/DDBJ databases">
        <title>Extensive metabolic versatility and redundancy in microbially diverse, dynamic hydrothermal sediments.</title>
        <authorList>
            <person name="Dombrowski N."/>
            <person name="Teske A."/>
            <person name="Baker B.J."/>
        </authorList>
    </citation>
    <scope>NUCLEOTIDE SEQUENCE [LARGE SCALE GENOMIC DNA]</scope>
    <source>
        <strain evidence="1">B79_G16</strain>
    </source>
</reference>
<evidence type="ECO:0000313" key="1">
    <source>
        <dbReference type="EMBL" id="RLC36863.1"/>
    </source>
</evidence>
<sequence length="63" mass="7434">LLQVTYASGRDEMDRREVAGLIKAGKELGCKDLAVITWDYEGEEKIERKTIHFVPLWKWLLWK</sequence>
<gene>
    <name evidence="1" type="ORF">DRH29_03645</name>
</gene>
<feature type="non-terminal residue" evidence="1">
    <location>
        <position position="1"/>
    </location>
</feature>
<comment type="caution">
    <text evidence="1">The sequence shown here is derived from an EMBL/GenBank/DDBJ whole genome shotgun (WGS) entry which is preliminary data.</text>
</comment>
<dbReference type="PANTHER" id="PTHR33295:SF18">
    <property type="entry name" value="AAA+ ATPASE DOMAIN-CONTAINING PROTEIN"/>
    <property type="match status" value="1"/>
</dbReference>
<evidence type="ECO:0000313" key="2">
    <source>
        <dbReference type="Proteomes" id="UP000281261"/>
    </source>
</evidence>
<dbReference type="EMBL" id="QMNG01000024">
    <property type="protein sequence ID" value="RLC36863.1"/>
    <property type="molecule type" value="Genomic_DNA"/>
</dbReference>
<dbReference type="PANTHER" id="PTHR33295">
    <property type="entry name" value="ATPASE"/>
    <property type="match status" value="1"/>
</dbReference>
<dbReference type="Proteomes" id="UP000281261">
    <property type="component" value="Unassembled WGS sequence"/>
</dbReference>